<organism evidence="4 5">
    <name type="scientific">Cyphellophora europaea (strain CBS 101466)</name>
    <name type="common">Phialophora europaea</name>
    <dbReference type="NCBI Taxonomy" id="1220924"/>
    <lineage>
        <taxon>Eukaryota</taxon>
        <taxon>Fungi</taxon>
        <taxon>Dikarya</taxon>
        <taxon>Ascomycota</taxon>
        <taxon>Pezizomycotina</taxon>
        <taxon>Eurotiomycetes</taxon>
        <taxon>Chaetothyriomycetidae</taxon>
        <taxon>Chaetothyriales</taxon>
        <taxon>Cyphellophoraceae</taxon>
        <taxon>Cyphellophora</taxon>
    </lineage>
</organism>
<feature type="compositionally biased region" description="Low complexity" evidence="2">
    <location>
        <begin position="125"/>
        <end position="139"/>
    </location>
</feature>
<feature type="compositionally biased region" description="Polar residues" evidence="2">
    <location>
        <begin position="250"/>
        <end position="266"/>
    </location>
</feature>
<feature type="region of interest" description="Disordered" evidence="2">
    <location>
        <begin position="234"/>
        <end position="316"/>
    </location>
</feature>
<evidence type="ECO:0000256" key="1">
    <source>
        <dbReference type="PROSITE-ProRule" id="PRU00042"/>
    </source>
</evidence>
<feature type="compositionally biased region" description="Basic and acidic residues" evidence="2">
    <location>
        <begin position="280"/>
        <end position="316"/>
    </location>
</feature>
<proteinExistence type="predicted"/>
<feature type="region of interest" description="Disordered" evidence="2">
    <location>
        <begin position="120"/>
        <end position="177"/>
    </location>
</feature>
<dbReference type="eggNOG" id="ENOG502S997">
    <property type="taxonomic scope" value="Eukaryota"/>
</dbReference>
<dbReference type="Proteomes" id="UP000030752">
    <property type="component" value="Unassembled WGS sequence"/>
</dbReference>
<dbReference type="GeneID" id="19975940"/>
<dbReference type="OrthoDB" id="2152896at2759"/>
<dbReference type="AlphaFoldDB" id="W2RKR7"/>
<dbReference type="VEuPathDB" id="FungiDB:HMPREF1541_08601"/>
<evidence type="ECO:0000313" key="4">
    <source>
        <dbReference type="EMBL" id="ETN36324.1"/>
    </source>
</evidence>
<dbReference type="InParanoid" id="W2RKR7"/>
<evidence type="ECO:0000256" key="2">
    <source>
        <dbReference type="SAM" id="MobiDB-lite"/>
    </source>
</evidence>
<dbReference type="PROSITE" id="PS50157">
    <property type="entry name" value="ZINC_FINGER_C2H2_2"/>
    <property type="match status" value="1"/>
</dbReference>
<feature type="domain" description="C2H2-type" evidence="3">
    <location>
        <begin position="57"/>
        <end position="79"/>
    </location>
</feature>
<keyword evidence="5" id="KW-1185">Reference proteome</keyword>
<dbReference type="HOGENOM" id="CLU_033337_0_0_1"/>
<dbReference type="STRING" id="1220924.W2RKR7"/>
<protein>
    <recommendedName>
        <fullName evidence="3">C2H2-type domain-containing protein</fullName>
    </recommendedName>
</protein>
<accession>W2RKR7</accession>
<dbReference type="RefSeq" id="XP_008721142.1">
    <property type="nucleotide sequence ID" value="XM_008722920.1"/>
</dbReference>
<dbReference type="InterPro" id="IPR013087">
    <property type="entry name" value="Znf_C2H2_type"/>
</dbReference>
<keyword evidence="1" id="KW-0862">Zinc</keyword>
<evidence type="ECO:0000313" key="5">
    <source>
        <dbReference type="Proteomes" id="UP000030752"/>
    </source>
</evidence>
<feature type="region of interest" description="Disordered" evidence="2">
    <location>
        <begin position="1"/>
        <end position="56"/>
    </location>
</feature>
<name>W2RKR7_CYPE1</name>
<dbReference type="PROSITE" id="PS00028">
    <property type="entry name" value="ZINC_FINGER_C2H2_1"/>
    <property type="match status" value="1"/>
</dbReference>
<dbReference type="GO" id="GO:0008270">
    <property type="term" value="F:zinc ion binding"/>
    <property type="evidence" value="ECO:0007669"/>
    <property type="project" value="UniProtKB-KW"/>
</dbReference>
<sequence length="316" mass="34462">MHAYFGPNALSELPDQEVVEDNSHDEDMAAQKSKNRNRRASEGSHLIKGDKKSGSDLRCDTCGKGYKHSSCLTKHMWEHDPAWAITSKLLISKHQQVQLLEAASVLCNINAEVQAEMDVSQVDPSEVSSASPEYSGSSEIPDELSSVETTPPPMSEGYPVPSSKRYSGGSNLSRSYRSMHSSSYADSVVSPGFPPAKLSGVSDFRPTTSGTDDGVLAAATAGLNFSNTPRTRASVMNSDVPPVPPLPQQYQSYNSKSSDSTLTNVYSPMGMHPPAFAHNISDERHYRAGSDDRHTDHFRRSSSHGEDEEMFKMDES</sequence>
<keyword evidence="1" id="KW-0479">Metal-binding</keyword>
<dbReference type="EMBL" id="KB822725">
    <property type="protein sequence ID" value="ETN36324.1"/>
    <property type="molecule type" value="Genomic_DNA"/>
</dbReference>
<reference evidence="4 5" key="1">
    <citation type="submission" date="2013-03" db="EMBL/GenBank/DDBJ databases">
        <title>The Genome Sequence of Phialophora europaea CBS 101466.</title>
        <authorList>
            <consortium name="The Broad Institute Genomics Platform"/>
            <person name="Cuomo C."/>
            <person name="de Hoog S."/>
            <person name="Gorbushina A."/>
            <person name="Walker B."/>
            <person name="Young S.K."/>
            <person name="Zeng Q."/>
            <person name="Gargeya S."/>
            <person name="Fitzgerald M."/>
            <person name="Haas B."/>
            <person name="Abouelleil A."/>
            <person name="Allen A.W."/>
            <person name="Alvarado L."/>
            <person name="Arachchi H.M."/>
            <person name="Berlin A.M."/>
            <person name="Chapman S.B."/>
            <person name="Gainer-Dewar J."/>
            <person name="Goldberg J."/>
            <person name="Griggs A."/>
            <person name="Gujja S."/>
            <person name="Hansen M."/>
            <person name="Howarth C."/>
            <person name="Imamovic A."/>
            <person name="Ireland A."/>
            <person name="Larimer J."/>
            <person name="McCowan C."/>
            <person name="Murphy C."/>
            <person name="Pearson M."/>
            <person name="Poon T.W."/>
            <person name="Priest M."/>
            <person name="Roberts A."/>
            <person name="Saif S."/>
            <person name="Shea T."/>
            <person name="Sisk P."/>
            <person name="Sykes S."/>
            <person name="Wortman J."/>
            <person name="Nusbaum C."/>
            <person name="Birren B."/>
        </authorList>
    </citation>
    <scope>NUCLEOTIDE SEQUENCE [LARGE SCALE GENOMIC DNA]</scope>
    <source>
        <strain evidence="4 5">CBS 101466</strain>
    </source>
</reference>
<feature type="compositionally biased region" description="Basic and acidic residues" evidence="2">
    <location>
        <begin position="39"/>
        <end position="56"/>
    </location>
</feature>
<keyword evidence="1" id="KW-0863">Zinc-finger</keyword>
<gene>
    <name evidence="4" type="ORF">HMPREF1541_08601</name>
</gene>
<evidence type="ECO:0000259" key="3">
    <source>
        <dbReference type="PROSITE" id="PS50157"/>
    </source>
</evidence>